<dbReference type="PROSITE" id="PS50053">
    <property type="entry name" value="UBIQUITIN_2"/>
    <property type="match status" value="1"/>
</dbReference>
<dbReference type="EMBL" id="CAJNOW010007088">
    <property type="protein sequence ID" value="CAF1503249.1"/>
    <property type="molecule type" value="Genomic_DNA"/>
</dbReference>
<dbReference type="EMBL" id="CAJOBJ010008915">
    <property type="protein sequence ID" value="CAF4124553.1"/>
    <property type="molecule type" value="Genomic_DNA"/>
</dbReference>
<dbReference type="Pfam" id="PF00240">
    <property type="entry name" value="ubiquitin"/>
    <property type="match status" value="1"/>
</dbReference>
<dbReference type="Gene3D" id="2.120.10.30">
    <property type="entry name" value="TolB, C-terminal domain"/>
    <property type="match status" value="1"/>
</dbReference>
<protein>
    <recommendedName>
        <fullName evidence="3">Ubiquitin-like domain-containing protein</fullName>
    </recommendedName>
</protein>
<dbReference type="SMART" id="SM00213">
    <property type="entry name" value="UBQ"/>
    <property type="match status" value="1"/>
</dbReference>
<dbReference type="PRINTS" id="PR00348">
    <property type="entry name" value="UBIQUITIN"/>
</dbReference>
<keyword evidence="1" id="KW-0677">Repeat</keyword>
<dbReference type="OrthoDB" id="267397at2759"/>
<feature type="repeat" description="NHL" evidence="2">
    <location>
        <begin position="87"/>
        <end position="123"/>
    </location>
</feature>
<gene>
    <name evidence="5" type="ORF">GIL414_LOCUS18214</name>
    <name evidence="4" type="ORF">KQP761_LOCUS14734</name>
</gene>
<comment type="caution">
    <text evidence="4">The sequence shown here is derived from an EMBL/GenBank/DDBJ whole genome shotgun (WGS) entry which is preliminary data.</text>
</comment>
<dbReference type="Gene3D" id="3.10.20.90">
    <property type="entry name" value="Phosphatidylinositol 3-kinase Catalytic Subunit, Chain A, domain 1"/>
    <property type="match status" value="1"/>
</dbReference>
<organism evidence="4 6">
    <name type="scientific">Rotaria magnacalcarata</name>
    <dbReference type="NCBI Taxonomy" id="392030"/>
    <lineage>
        <taxon>Eukaryota</taxon>
        <taxon>Metazoa</taxon>
        <taxon>Spiralia</taxon>
        <taxon>Gnathifera</taxon>
        <taxon>Rotifera</taxon>
        <taxon>Eurotatoria</taxon>
        <taxon>Bdelloidea</taxon>
        <taxon>Philodinida</taxon>
        <taxon>Philodinidae</taxon>
        <taxon>Rotaria</taxon>
    </lineage>
</organism>
<evidence type="ECO:0000313" key="4">
    <source>
        <dbReference type="EMBL" id="CAF1503249.1"/>
    </source>
</evidence>
<dbReference type="AlphaFoldDB" id="A0A815TAP9"/>
<dbReference type="PROSITE" id="PS51125">
    <property type="entry name" value="NHL"/>
    <property type="match status" value="1"/>
</dbReference>
<dbReference type="Proteomes" id="UP000663834">
    <property type="component" value="Unassembled WGS sequence"/>
</dbReference>
<feature type="non-terminal residue" evidence="4">
    <location>
        <position position="1"/>
    </location>
</feature>
<feature type="domain" description="Ubiquitin-like" evidence="3">
    <location>
        <begin position="1"/>
        <end position="72"/>
    </location>
</feature>
<name>A0A815TAP9_9BILA</name>
<dbReference type="InterPro" id="IPR019956">
    <property type="entry name" value="Ubiquitin_dom"/>
</dbReference>
<dbReference type="Pfam" id="PF01436">
    <property type="entry name" value="NHL"/>
    <property type="match status" value="1"/>
</dbReference>
<proteinExistence type="predicted"/>
<dbReference type="SUPFAM" id="SSF101898">
    <property type="entry name" value="NHL repeat"/>
    <property type="match status" value="1"/>
</dbReference>
<evidence type="ECO:0000256" key="2">
    <source>
        <dbReference type="PROSITE-ProRule" id="PRU00504"/>
    </source>
</evidence>
<dbReference type="InterPro" id="IPR011042">
    <property type="entry name" value="6-blade_b-propeller_TolB-like"/>
</dbReference>
<evidence type="ECO:0000313" key="6">
    <source>
        <dbReference type="Proteomes" id="UP000663834"/>
    </source>
</evidence>
<dbReference type="Proteomes" id="UP000681720">
    <property type="component" value="Unassembled WGS sequence"/>
</dbReference>
<dbReference type="PANTHER" id="PTHR10666">
    <property type="entry name" value="UBIQUITIN"/>
    <property type="match status" value="1"/>
</dbReference>
<reference evidence="4" key="1">
    <citation type="submission" date="2021-02" db="EMBL/GenBank/DDBJ databases">
        <authorList>
            <person name="Nowell W R."/>
        </authorList>
    </citation>
    <scope>NUCLEOTIDE SEQUENCE</scope>
</reference>
<dbReference type="InterPro" id="IPR000626">
    <property type="entry name" value="Ubiquitin-like_dom"/>
</dbReference>
<evidence type="ECO:0000259" key="3">
    <source>
        <dbReference type="PROSITE" id="PS50053"/>
    </source>
</evidence>
<dbReference type="InterPro" id="IPR001258">
    <property type="entry name" value="NHL_repeat"/>
</dbReference>
<evidence type="ECO:0000313" key="5">
    <source>
        <dbReference type="EMBL" id="CAF4124553.1"/>
    </source>
</evidence>
<sequence length="162" mass="17987">MRISIRTLEGNSIDLDVQLDDQIKDIKDKIQDKKRIRTDLQRLMYKDEQLKNDRTLASYGICDDSILHLVLRAQQKSNIVAGGYGEGSATHQLSFPYGLCAADDRTIVIADWGNHRIVQWEVGGDNGVVIAGGHGQGNQPNQLNCPTDVLIDNEDNSLIISD</sequence>
<evidence type="ECO:0000256" key="1">
    <source>
        <dbReference type="ARBA" id="ARBA00022737"/>
    </source>
</evidence>
<dbReference type="InterPro" id="IPR029071">
    <property type="entry name" value="Ubiquitin-like_domsf"/>
</dbReference>
<dbReference type="SUPFAM" id="SSF54236">
    <property type="entry name" value="Ubiquitin-like"/>
    <property type="match status" value="1"/>
</dbReference>
<dbReference type="InterPro" id="IPR050158">
    <property type="entry name" value="Ubiquitin_ubiquitin-like"/>
</dbReference>
<accession>A0A815TAP9</accession>